<feature type="compositionally biased region" description="Basic residues" evidence="8">
    <location>
        <begin position="1185"/>
        <end position="1194"/>
    </location>
</feature>
<dbReference type="Pfam" id="PF22600">
    <property type="entry name" value="MTPAP-like_central"/>
    <property type="match status" value="1"/>
</dbReference>
<evidence type="ECO:0000313" key="11">
    <source>
        <dbReference type="EMBL" id="KAF7507069.1"/>
    </source>
</evidence>
<feature type="region of interest" description="Disordered" evidence="8">
    <location>
        <begin position="733"/>
        <end position="790"/>
    </location>
</feature>
<feature type="region of interest" description="Disordered" evidence="8">
    <location>
        <begin position="104"/>
        <end position="123"/>
    </location>
</feature>
<dbReference type="SUPFAM" id="SSF81301">
    <property type="entry name" value="Nucleotidyltransferase"/>
    <property type="match status" value="1"/>
</dbReference>
<evidence type="ECO:0000259" key="10">
    <source>
        <dbReference type="Pfam" id="PF22600"/>
    </source>
</evidence>
<feature type="region of interest" description="Disordered" evidence="8">
    <location>
        <begin position="599"/>
        <end position="637"/>
    </location>
</feature>
<reference evidence="11" key="1">
    <citation type="submission" date="2020-02" db="EMBL/GenBank/DDBJ databases">
        <authorList>
            <person name="Palmer J.M."/>
        </authorList>
    </citation>
    <scope>NUCLEOTIDE SEQUENCE</scope>
    <source>
        <strain evidence="11">EPUS1.4</strain>
        <tissue evidence="11">Thallus</tissue>
    </source>
</reference>
<evidence type="ECO:0000256" key="5">
    <source>
        <dbReference type="ARBA" id="ARBA00022679"/>
    </source>
</evidence>
<feature type="compositionally biased region" description="Low complexity" evidence="8">
    <location>
        <begin position="903"/>
        <end position="912"/>
    </location>
</feature>
<feature type="region of interest" description="Disordered" evidence="8">
    <location>
        <begin position="964"/>
        <end position="983"/>
    </location>
</feature>
<keyword evidence="7" id="KW-0460">Magnesium</keyword>
<dbReference type="OrthoDB" id="2274644at2759"/>
<dbReference type="EMBL" id="JAACFV010000075">
    <property type="protein sequence ID" value="KAF7507069.1"/>
    <property type="molecule type" value="Genomic_DNA"/>
</dbReference>
<comment type="caution">
    <text evidence="11">The sequence shown here is derived from an EMBL/GenBank/DDBJ whole genome shotgun (WGS) entry which is preliminary data.</text>
</comment>
<gene>
    <name evidence="11" type="ORF">GJ744_010997</name>
</gene>
<dbReference type="GO" id="GO:0046872">
    <property type="term" value="F:metal ion binding"/>
    <property type="evidence" value="ECO:0007669"/>
    <property type="project" value="UniProtKB-KW"/>
</dbReference>
<proteinExistence type="inferred from homology"/>
<organism evidence="11 12">
    <name type="scientific">Endocarpon pusillum</name>
    <dbReference type="NCBI Taxonomy" id="364733"/>
    <lineage>
        <taxon>Eukaryota</taxon>
        <taxon>Fungi</taxon>
        <taxon>Dikarya</taxon>
        <taxon>Ascomycota</taxon>
        <taxon>Pezizomycotina</taxon>
        <taxon>Eurotiomycetes</taxon>
        <taxon>Chaetothyriomycetidae</taxon>
        <taxon>Verrucariales</taxon>
        <taxon>Verrucariaceae</taxon>
        <taxon>Endocarpon</taxon>
    </lineage>
</organism>
<feature type="compositionally biased region" description="Polar residues" evidence="8">
    <location>
        <begin position="144"/>
        <end position="159"/>
    </location>
</feature>
<feature type="domain" description="Poly(A) RNA polymerase mitochondrial-like central palm" evidence="10">
    <location>
        <begin position="242"/>
        <end position="373"/>
    </location>
</feature>
<feature type="region of interest" description="Disordered" evidence="8">
    <location>
        <begin position="129"/>
        <end position="207"/>
    </location>
</feature>
<evidence type="ECO:0000256" key="3">
    <source>
        <dbReference type="ARBA" id="ARBA00008593"/>
    </source>
</evidence>
<dbReference type="AlphaFoldDB" id="A0A8H7E1G6"/>
<feature type="compositionally biased region" description="Polar residues" evidence="8">
    <location>
        <begin position="627"/>
        <end position="637"/>
    </location>
</feature>
<dbReference type="EC" id="2.7.7.19" evidence="4"/>
<keyword evidence="5" id="KW-0808">Transferase</keyword>
<dbReference type="GO" id="GO:0010605">
    <property type="term" value="P:negative regulation of macromolecule metabolic process"/>
    <property type="evidence" value="ECO:0007669"/>
    <property type="project" value="UniProtKB-ARBA"/>
</dbReference>
<dbReference type="Gene3D" id="1.10.1410.10">
    <property type="match status" value="1"/>
</dbReference>
<feature type="region of interest" description="Disordered" evidence="8">
    <location>
        <begin position="1070"/>
        <end position="1222"/>
    </location>
</feature>
<dbReference type="InterPro" id="IPR054708">
    <property type="entry name" value="MTPAP-like_central"/>
</dbReference>
<name>A0A8H7E1G6_9EURO</name>
<accession>A0A8H7E1G6</accession>
<feature type="domain" description="PAP-associated" evidence="9">
    <location>
        <begin position="463"/>
        <end position="518"/>
    </location>
</feature>
<keyword evidence="12" id="KW-1185">Reference proteome</keyword>
<dbReference type="GO" id="GO:1990817">
    <property type="term" value="F:poly(A) RNA polymerase activity"/>
    <property type="evidence" value="ECO:0007669"/>
    <property type="project" value="UniProtKB-EC"/>
</dbReference>
<evidence type="ECO:0000259" key="9">
    <source>
        <dbReference type="Pfam" id="PF03828"/>
    </source>
</evidence>
<evidence type="ECO:0000256" key="7">
    <source>
        <dbReference type="ARBA" id="ARBA00022842"/>
    </source>
</evidence>
<dbReference type="Pfam" id="PF03828">
    <property type="entry name" value="PAP_assoc"/>
    <property type="match status" value="1"/>
</dbReference>
<sequence length="1222" mass="134178">MTYELMVISKVRRVVSIRQIEKPDWIVNHIDFPCNFRIRQPKDIPWAPGTAKVAAGLLAPHQSEYLPSPVAYTAGISGFSTQYYSQQKEAGGFLRRLRNDEFYGNECPVQNQGARPPQHLTPEDRKMLGTESAAAPASIPTRPTLKSRQSYSLPSTPNQRPRDLKSRSRSPSGKRNASNSSPRSHHSDSLPLPPRRPNGGCKYETGMANAKRRVPYSLGPDKLDAAVEVPKASLSTAEDERLTNDMRDLYNQLLPSKECEARRKRLVEKLETILRKQWPEYAIKVNVFGSTGNKLGTTESDVDICITTDCKELERVCVLAEFLADQGMQRVVCVSVAKVPIVKIWDPDLRLACDMNVNNPVALENTEMIRTYVDIDERVRPLAMIIKHWTKRRVLNEAALGGTLSSYTWICMIINFLQTRDPPVLPALQQGPSLQRKVMCGFNVAFDKDVTLYRGYGSRNKDSLGVLLFQFFRYYGHEVDFETSVMSVRTGKVITKVEKNWHFLQDNRLCVEEPFNTSRNLGNTADDTSVRGIHLELRRAFEMVSEANLAKCNEQYEPPANLVDALRPLKSHDASVNRPILTHPVPTFGRVARGGGRGGRPIHQLHRSSNLARRASSASTRGHAYSQPLSPGSNLTPTELSLQAQQQEHILHDRLCQQYHFLQAQEKELRAQLHLQAVLQGRMIPASPYPPFMLPFGVYAGGQEDLMGARAGTIHQPPLTAPIRPHGFSIPSSLGGRKPGYGTTTNPPSPLLHTIVPDSRRSHRRSSMIDGSSARSLRAHSQPPRPVPSPLLLPNAMDKHYDYASGVAYHPSRDPMSAPSSAQGFADVVANAQGRLYHNLNTDRRGSEYIGYYLGRSPPLPTYSRNVVGSPLTCTSGLSIQSSGMSPQILAQLSAHPLGIPPSSTELSRSSSGEVEPSNPDPTNAEPLDYLPPQDASSRPRTRSRSSSGPVVVNGSVNREADAHRSMSDLHGSLNTSTLDTSASDDIAVETPTSSDDCSQGFVESHNVDTQNISDMDVLLARTEPAVKEKVARETRQRVNGHTEVSLSDDPLMLPIASLSLENKRPVFNGNTDAFENDAVPKASGDSTSDKEVRAGAFQLSPVKEVRTPSPTKTRQSLAPGDPLPGASKVRTKGKAKQKKSSLSSVDQSGDKPEALASQPNGLVAATQDLTPASIHGSATGWQTQKRKSKHKKCSRSETDLKGVNTVGGDFLPLDESLRKGG</sequence>
<dbReference type="InterPro" id="IPR043519">
    <property type="entry name" value="NT_sf"/>
</dbReference>
<comment type="cofactor">
    <cofactor evidence="2">
        <name>Mg(2+)</name>
        <dbReference type="ChEBI" id="CHEBI:18420"/>
    </cofactor>
</comment>
<keyword evidence="6" id="KW-0479">Metal-binding</keyword>
<dbReference type="CDD" id="cd05402">
    <property type="entry name" value="NT_PAP_TUTase"/>
    <property type="match status" value="1"/>
</dbReference>
<comment type="similarity">
    <text evidence="3">Belongs to the DNA polymerase type-B-like family.</text>
</comment>
<evidence type="ECO:0000256" key="4">
    <source>
        <dbReference type="ARBA" id="ARBA00012388"/>
    </source>
</evidence>
<feature type="compositionally biased region" description="Low complexity" evidence="8">
    <location>
        <begin position="607"/>
        <end position="624"/>
    </location>
</feature>
<dbReference type="InterPro" id="IPR002058">
    <property type="entry name" value="PAP_assoc"/>
</dbReference>
<evidence type="ECO:0000256" key="2">
    <source>
        <dbReference type="ARBA" id="ARBA00001946"/>
    </source>
</evidence>
<dbReference type="Proteomes" id="UP000606974">
    <property type="component" value="Unassembled WGS sequence"/>
</dbReference>
<dbReference type="GO" id="GO:0031123">
    <property type="term" value="P:RNA 3'-end processing"/>
    <property type="evidence" value="ECO:0007669"/>
    <property type="project" value="TreeGrafter"/>
</dbReference>
<evidence type="ECO:0000256" key="6">
    <source>
        <dbReference type="ARBA" id="ARBA00022723"/>
    </source>
</evidence>
<protein>
    <recommendedName>
        <fullName evidence="4">polynucleotide adenylyltransferase</fullName>
        <ecNumber evidence="4">2.7.7.19</ecNumber>
    </recommendedName>
</protein>
<dbReference type="PANTHER" id="PTHR12271">
    <property type="entry name" value="POLY A POLYMERASE CID PAP -RELATED"/>
    <property type="match status" value="1"/>
</dbReference>
<feature type="region of interest" description="Disordered" evidence="8">
    <location>
        <begin position="896"/>
        <end position="959"/>
    </location>
</feature>
<evidence type="ECO:0000256" key="1">
    <source>
        <dbReference type="ARBA" id="ARBA00001936"/>
    </source>
</evidence>
<feature type="compositionally biased region" description="Basic residues" evidence="8">
    <location>
        <begin position="1130"/>
        <end position="1140"/>
    </location>
</feature>
<dbReference type="PANTHER" id="PTHR12271:SF113">
    <property type="entry name" value="POLY(A) RNA POLYMERASE CID11"/>
    <property type="match status" value="1"/>
</dbReference>
<evidence type="ECO:0000256" key="8">
    <source>
        <dbReference type="SAM" id="MobiDB-lite"/>
    </source>
</evidence>
<dbReference type="SUPFAM" id="SSF81631">
    <property type="entry name" value="PAP/OAS1 substrate-binding domain"/>
    <property type="match status" value="1"/>
</dbReference>
<feature type="compositionally biased region" description="Low complexity" evidence="8">
    <location>
        <begin position="945"/>
        <end position="958"/>
    </location>
</feature>
<evidence type="ECO:0000313" key="12">
    <source>
        <dbReference type="Proteomes" id="UP000606974"/>
    </source>
</evidence>
<dbReference type="Gene3D" id="3.30.460.10">
    <property type="entry name" value="Beta Polymerase, domain 2"/>
    <property type="match status" value="1"/>
</dbReference>
<feature type="compositionally biased region" description="Polar residues" evidence="8">
    <location>
        <begin position="973"/>
        <end position="983"/>
    </location>
</feature>
<comment type="cofactor">
    <cofactor evidence="1">
        <name>Mn(2+)</name>
        <dbReference type="ChEBI" id="CHEBI:29035"/>
    </cofactor>
</comment>